<dbReference type="Proteomes" id="UP000000305">
    <property type="component" value="Unassembled WGS sequence"/>
</dbReference>
<organism evidence="1 2">
    <name type="scientific">Daphnia pulex</name>
    <name type="common">Water flea</name>
    <dbReference type="NCBI Taxonomy" id="6669"/>
    <lineage>
        <taxon>Eukaryota</taxon>
        <taxon>Metazoa</taxon>
        <taxon>Ecdysozoa</taxon>
        <taxon>Arthropoda</taxon>
        <taxon>Crustacea</taxon>
        <taxon>Branchiopoda</taxon>
        <taxon>Diplostraca</taxon>
        <taxon>Cladocera</taxon>
        <taxon>Anomopoda</taxon>
        <taxon>Daphniidae</taxon>
        <taxon>Daphnia</taxon>
    </lineage>
</organism>
<protein>
    <submittedName>
        <fullName evidence="1">Uncharacterized protein</fullName>
    </submittedName>
</protein>
<name>E9HMR9_DAPPU</name>
<gene>
    <name evidence="1" type="ORF">DAPPUDRAFT_262291</name>
</gene>
<sequence>MENEIQGCHQQPIGMQSGTIPDLALSSSSAFDIRLGPQHARLVHSRSTYHQSLSMIIIVIALHFRLQNCL</sequence>
<dbReference type="OrthoDB" id="6071166at2759"/>
<evidence type="ECO:0000313" key="2">
    <source>
        <dbReference type="Proteomes" id="UP000000305"/>
    </source>
</evidence>
<dbReference type="KEGG" id="dpx:DAPPUDRAFT_262291"/>
<keyword evidence="2" id="KW-1185">Reference proteome</keyword>
<proteinExistence type="predicted"/>
<dbReference type="HOGENOM" id="CLU_2760366_0_0_1"/>
<dbReference type="Gene3D" id="2.60.120.260">
    <property type="entry name" value="Galactose-binding domain-like"/>
    <property type="match status" value="1"/>
</dbReference>
<dbReference type="InParanoid" id="E9HMR9"/>
<dbReference type="AlphaFoldDB" id="E9HMR9"/>
<accession>E9HMR9</accession>
<dbReference type="EMBL" id="GL732689">
    <property type="protein sequence ID" value="EFX66953.1"/>
    <property type="molecule type" value="Genomic_DNA"/>
</dbReference>
<evidence type="ECO:0000313" key="1">
    <source>
        <dbReference type="EMBL" id="EFX66953.1"/>
    </source>
</evidence>
<reference evidence="1 2" key="1">
    <citation type="journal article" date="2011" name="Science">
        <title>The ecoresponsive genome of Daphnia pulex.</title>
        <authorList>
            <person name="Colbourne J.K."/>
            <person name="Pfrender M.E."/>
            <person name="Gilbert D."/>
            <person name="Thomas W.K."/>
            <person name="Tucker A."/>
            <person name="Oakley T.H."/>
            <person name="Tokishita S."/>
            <person name="Aerts A."/>
            <person name="Arnold G.J."/>
            <person name="Basu M.K."/>
            <person name="Bauer D.J."/>
            <person name="Caceres C.E."/>
            <person name="Carmel L."/>
            <person name="Casola C."/>
            <person name="Choi J.H."/>
            <person name="Detter J.C."/>
            <person name="Dong Q."/>
            <person name="Dusheyko S."/>
            <person name="Eads B.D."/>
            <person name="Frohlich T."/>
            <person name="Geiler-Samerotte K.A."/>
            <person name="Gerlach D."/>
            <person name="Hatcher P."/>
            <person name="Jogdeo S."/>
            <person name="Krijgsveld J."/>
            <person name="Kriventseva E.V."/>
            <person name="Kultz D."/>
            <person name="Laforsch C."/>
            <person name="Lindquist E."/>
            <person name="Lopez J."/>
            <person name="Manak J.R."/>
            <person name="Muller J."/>
            <person name="Pangilinan J."/>
            <person name="Patwardhan R.P."/>
            <person name="Pitluck S."/>
            <person name="Pritham E.J."/>
            <person name="Rechtsteiner A."/>
            <person name="Rho M."/>
            <person name="Rogozin I.B."/>
            <person name="Sakarya O."/>
            <person name="Salamov A."/>
            <person name="Schaack S."/>
            <person name="Shapiro H."/>
            <person name="Shiga Y."/>
            <person name="Skalitzky C."/>
            <person name="Smith Z."/>
            <person name="Souvorov A."/>
            <person name="Sung W."/>
            <person name="Tang Z."/>
            <person name="Tsuchiya D."/>
            <person name="Tu H."/>
            <person name="Vos H."/>
            <person name="Wang M."/>
            <person name="Wolf Y.I."/>
            <person name="Yamagata H."/>
            <person name="Yamada T."/>
            <person name="Ye Y."/>
            <person name="Shaw J.R."/>
            <person name="Andrews J."/>
            <person name="Crease T.J."/>
            <person name="Tang H."/>
            <person name="Lucas S.M."/>
            <person name="Robertson H.M."/>
            <person name="Bork P."/>
            <person name="Koonin E.V."/>
            <person name="Zdobnov E.M."/>
            <person name="Grigoriev I.V."/>
            <person name="Lynch M."/>
            <person name="Boore J.L."/>
        </authorList>
    </citation>
    <scope>NUCLEOTIDE SEQUENCE [LARGE SCALE GENOMIC DNA]</scope>
</reference>